<evidence type="ECO:0000259" key="4">
    <source>
        <dbReference type="PROSITE" id="PS51379"/>
    </source>
</evidence>
<dbReference type="Pfam" id="PF00037">
    <property type="entry name" value="Fer4"/>
    <property type="match status" value="1"/>
</dbReference>
<dbReference type="Proteomes" id="UP000823849">
    <property type="component" value="Unassembled WGS sequence"/>
</dbReference>
<proteinExistence type="predicted"/>
<evidence type="ECO:0000256" key="3">
    <source>
        <dbReference type="ARBA" id="ARBA00023014"/>
    </source>
</evidence>
<keyword evidence="3" id="KW-0411">Iron-sulfur</keyword>
<dbReference type="GO" id="GO:0051536">
    <property type="term" value="F:iron-sulfur cluster binding"/>
    <property type="evidence" value="ECO:0007669"/>
    <property type="project" value="UniProtKB-KW"/>
</dbReference>
<dbReference type="EMBL" id="DWWU01000025">
    <property type="protein sequence ID" value="HJC15390.1"/>
    <property type="molecule type" value="Genomic_DNA"/>
</dbReference>
<name>A0A9D2N9X9_9FIRM</name>
<evidence type="ECO:0000256" key="2">
    <source>
        <dbReference type="ARBA" id="ARBA00023004"/>
    </source>
</evidence>
<dbReference type="GO" id="GO:0046872">
    <property type="term" value="F:metal ion binding"/>
    <property type="evidence" value="ECO:0007669"/>
    <property type="project" value="UniProtKB-KW"/>
</dbReference>
<dbReference type="InterPro" id="IPR017900">
    <property type="entry name" value="4Fe4S_Fe_S_CS"/>
</dbReference>
<accession>A0A9D2N9X9</accession>
<protein>
    <submittedName>
        <fullName evidence="5">4Fe-4S binding protein</fullName>
    </submittedName>
</protein>
<reference evidence="5" key="1">
    <citation type="journal article" date="2021" name="PeerJ">
        <title>Extensive microbial diversity within the chicken gut microbiome revealed by metagenomics and culture.</title>
        <authorList>
            <person name="Gilroy R."/>
            <person name="Ravi A."/>
            <person name="Getino M."/>
            <person name="Pursley I."/>
            <person name="Horton D.L."/>
            <person name="Alikhan N.F."/>
            <person name="Baker D."/>
            <person name="Gharbi K."/>
            <person name="Hall N."/>
            <person name="Watson M."/>
            <person name="Adriaenssens E.M."/>
            <person name="Foster-Nyarko E."/>
            <person name="Jarju S."/>
            <person name="Secka A."/>
            <person name="Antonio M."/>
            <person name="Oren A."/>
            <person name="Chaudhuri R.R."/>
            <person name="La Ragione R."/>
            <person name="Hildebrand F."/>
            <person name="Pallen M.J."/>
        </authorList>
    </citation>
    <scope>NUCLEOTIDE SEQUENCE</scope>
    <source>
        <strain evidence="5">CHK185-5351</strain>
    </source>
</reference>
<feature type="domain" description="4Fe-4S ferredoxin-type" evidence="4">
    <location>
        <begin position="16"/>
        <end position="45"/>
    </location>
</feature>
<comment type="caution">
    <text evidence="5">The sequence shown here is derived from an EMBL/GenBank/DDBJ whole genome shotgun (WGS) entry which is preliminary data.</text>
</comment>
<dbReference type="SUPFAM" id="SSF54862">
    <property type="entry name" value="4Fe-4S ferredoxins"/>
    <property type="match status" value="1"/>
</dbReference>
<dbReference type="PROSITE" id="PS51379">
    <property type="entry name" value="4FE4S_FER_2"/>
    <property type="match status" value="1"/>
</dbReference>
<reference evidence="5" key="2">
    <citation type="submission" date="2021-04" db="EMBL/GenBank/DDBJ databases">
        <authorList>
            <person name="Gilroy R."/>
        </authorList>
    </citation>
    <scope>NUCLEOTIDE SEQUENCE</scope>
    <source>
        <strain evidence="5">CHK185-5351</strain>
    </source>
</reference>
<evidence type="ECO:0000313" key="6">
    <source>
        <dbReference type="Proteomes" id="UP000823849"/>
    </source>
</evidence>
<evidence type="ECO:0000256" key="1">
    <source>
        <dbReference type="ARBA" id="ARBA00022723"/>
    </source>
</evidence>
<keyword evidence="1" id="KW-0479">Metal-binding</keyword>
<keyword evidence="2" id="KW-0408">Iron</keyword>
<evidence type="ECO:0000313" key="5">
    <source>
        <dbReference type="EMBL" id="HJC15390.1"/>
    </source>
</evidence>
<dbReference type="InterPro" id="IPR017896">
    <property type="entry name" value="4Fe4S_Fe-S-bd"/>
</dbReference>
<organism evidence="5 6">
    <name type="scientific">Candidatus Fusicatenibacter intestinigallinarum</name>
    <dbReference type="NCBI Taxonomy" id="2838598"/>
    <lineage>
        <taxon>Bacteria</taxon>
        <taxon>Bacillati</taxon>
        <taxon>Bacillota</taxon>
        <taxon>Clostridia</taxon>
        <taxon>Lachnospirales</taxon>
        <taxon>Lachnospiraceae</taxon>
        <taxon>Fusicatenibacter</taxon>
    </lineage>
</organism>
<sequence length="53" mass="5992">MEPYKFTAEPVPCSAKPIHYREELCIGCNRCAQVCPCDILLPQPETGPRRSRS</sequence>
<dbReference type="AlphaFoldDB" id="A0A9D2N9X9"/>
<dbReference type="PROSITE" id="PS00198">
    <property type="entry name" value="4FE4S_FER_1"/>
    <property type="match status" value="1"/>
</dbReference>
<dbReference type="Gene3D" id="3.30.70.20">
    <property type="match status" value="1"/>
</dbReference>
<gene>
    <name evidence="5" type="ORF">H9705_06135</name>
</gene>